<accession>X5MG56</accession>
<dbReference type="Proteomes" id="UP000019801">
    <property type="component" value="Chromosome I"/>
</dbReference>
<sequence length="66" mass="7437">MIDNVADGKIEADSKQAVNGGQLRDYTEQQMKIVLDDAEKYMDEQVKDRVSNGVNEAKSYTDILEL</sequence>
<evidence type="ECO:0000313" key="2">
    <source>
        <dbReference type="Proteomes" id="UP000019801"/>
    </source>
</evidence>
<dbReference type="PATRIC" id="fig|38323.4.peg.178"/>
<dbReference type="EMBL" id="HG969191">
    <property type="protein sequence ID" value="CDO46185.1"/>
    <property type="molecule type" value="Genomic_DNA"/>
</dbReference>
<dbReference type="Gene3D" id="2.150.10.10">
    <property type="entry name" value="Serralysin-like metalloprotease, C-terminal"/>
    <property type="match status" value="1"/>
</dbReference>
<gene>
    <name evidence="1" type="primary">badA5_1</name>
    <name evidence="1" type="ORF">BM1374165_00160</name>
</gene>
<dbReference type="InterPro" id="IPR011049">
    <property type="entry name" value="Serralysin-like_metalloprot_C"/>
</dbReference>
<proteinExistence type="predicted"/>
<reference evidence="2" key="1">
    <citation type="submission" date="2013-11" db="EMBL/GenBank/DDBJ databases">
        <title>Genome sequencing of Bartonella spp. isolated from human blood.</title>
        <authorList>
            <person name="Raoult D."/>
        </authorList>
    </citation>
    <scope>NUCLEOTIDE SEQUENCE</scope>
    <source>
        <strain evidence="2">BM1374165</strain>
    </source>
</reference>
<dbReference type="AlphaFoldDB" id="X5MG56"/>
<name>X5MG56_BARHN</name>
<organism evidence="1 2">
    <name type="scientific">Bartonella henselae</name>
    <name type="common">Rochalimaea henselae</name>
    <dbReference type="NCBI Taxonomy" id="38323"/>
    <lineage>
        <taxon>Bacteria</taxon>
        <taxon>Pseudomonadati</taxon>
        <taxon>Pseudomonadota</taxon>
        <taxon>Alphaproteobacteria</taxon>
        <taxon>Hyphomicrobiales</taxon>
        <taxon>Bartonellaceae</taxon>
        <taxon>Bartonella</taxon>
    </lineage>
</organism>
<protein>
    <submittedName>
        <fullName evidence="1">Surface protein/adhesin</fullName>
    </submittedName>
</protein>
<evidence type="ECO:0000313" key="1">
    <source>
        <dbReference type="EMBL" id="CDO46185.1"/>
    </source>
</evidence>
<dbReference type="KEGG" id="bhs:BM1374165_00160"/>